<dbReference type="GO" id="GO:0043953">
    <property type="term" value="P:protein transport by the Tat complex"/>
    <property type="evidence" value="ECO:0007669"/>
    <property type="project" value="UniProtKB-UniRule"/>
</dbReference>
<dbReference type="Proteomes" id="UP000031561">
    <property type="component" value="Unassembled WGS sequence"/>
</dbReference>
<comment type="caution">
    <text evidence="11">The sequence shown here is derived from an EMBL/GenBank/DDBJ whole genome shotgun (WGS) entry which is preliminary data.</text>
</comment>
<dbReference type="GO" id="GO:0008320">
    <property type="term" value="F:protein transmembrane transporter activity"/>
    <property type="evidence" value="ECO:0007669"/>
    <property type="project" value="UniProtKB-UniRule"/>
</dbReference>
<evidence type="ECO:0000256" key="8">
    <source>
        <dbReference type="ARBA" id="ARBA00025340"/>
    </source>
</evidence>
<dbReference type="GO" id="GO:0033281">
    <property type="term" value="C:TAT protein transport complex"/>
    <property type="evidence" value="ECO:0007669"/>
    <property type="project" value="UniProtKB-UniRule"/>
</dbReference>
<keyword evidence="2 9" id="KW-0813">Transport</keyword>
<organism evidence="11 12">
    <name type="scientific">Lyngbya confervoides BDU141951</name>
    <dbReference type="NCBI Taxonomy" id="1574623"/>
    <lineage>
        <taxon>Bacteria</taxon>
        <taxon>Bacillati</taxon>
        <taxon>Cyanobacteriota</taxon>
        <taxon>Cyanophyceae</taxon>
        <taxon>Oscillatoriophycideae</taxon>
        <taxon>Oscillatoriales</taxon>
        <taxon>Microcoleaceae</taxon>
        <taxon>Lyngbya</taxon>
    </lineage>
</organism>
<dbReference type="PANTHER" id="PTHR33162:SF1">
    <property type="entry name" value="SEC-INDEPENDENT PROTEIN TRANSLOCASE PROTEIN TATA, CHLOROPLASTIC"/>
    <property type="match status" value="1"/>
</dbReference>
<evidence type="ECO:0000256" key="4">
    <source>
        <dbReference type="ARBA" id="ARBA00022927"/>
    </source>
</evidence>
<keyword evidence="4 9" id="KW-0653">Protein transport</keyword>
<evidence type="ECO:0000256" key="2">
    <source>
        <dbReference type="ARBA" id="ARBA00022448"/>
    </source>
</evidence>
<dbReference type="Gene3D" id="1.20.5.3310">
    <property type="match status" value="1"/>
</dbReference>
<dbReference type="PRINTS" id="PR01506">
    <property type="entry name" value="TATBPROTEIN"/>
</dbReference>
<feature type="region of interest" description="Disordered" evidence="10">
    <location>
        <begin position="52"/>
        <end position="110"/>
    </location>
</feature>
<dbReference type="GO" id="GO:0006886">
    <property type="term" value="P:intracellular protein transport"/>
    <property type="evidence" value="ECO:0007669"/>
    <property type="project" value="UniProtKB-ARBA"/>
</dbReference>
<evidence type="ECO:0000256" key="1">
    <source>
        <dbReference type="ARBA" id="ARBA00004167"/>
    </source>
</evidence>
<dbReference type="NCBIfam" id="TIGR01411">
    <property type="entry name" value="tatAE"/>
    <property type="match status" value="1"/>
</dbReference>
<evidence type="ECO:0000256" key="10">
    <source>
        <dbReference type="SAM" id="MobiDB-lite"/>
    </source>
</evidence>
<keyword evidence="3 9" id="KW-0812">Transmembrane</keyword>
<dbReference type="Pfam" id="PF02416">
    <property type="entry name" value="TatA_B_E"/>
    <property type="match status" value="1"/>
</dbReference>
<comment type="subunit">
    <text evidence="9">Forms a complex with TatC.</text>
</comment>
<keyword evidence="9" id="KW-1003">Cell membrane</keyword>
<dbReference type="NCBIfam" id="NF011430">
    <property type="entry name" value="PRK14861.1"/>
    <property type="match status" value="1"/>
</dbReference>
<reference evidence="11 12" key="1">
    <citation type="journal article" date="2015" name="Genome Announc.">
        <title>Draft Genome Sequence of Filamentous Marine Cyanobacterium Lyngbya confervoides Strain BDU141951.</title>
        <authorList>
            <person name="Chandrababunaidu M.M."/>
            <person name="Sen D."/>
            <person name="Tripathy S."/>
        </authorList>
    </citation>
    <scope>NUCLEOTIDE SEQUENCE [LARGE SCALE GENOMIC DNA]</scope>
    <source>
        <strain evidence="11 12">BDU141951</strain>
    </source>
</reference>
<evidence type="ECO:0000256" key="3">
    <source>
        <dbReference type="ARBA" id="ARBA00022692"/>
    </source>
</evidence>
<sequence>MNIFGIGLPEMVLIFIVALLIFGPKKLPEIGRSLGKTLRSFQDASKEFEAEIKREVERSSTSDADARPMEARLEERDPPQLVQGEMAPSDPGIVSSEGDSEENGSAGHPA</sequence>
<evidence type="ECO:0000313" key="11">
    <source>
        <dbReference type="EMBL" id="MCM1982735.1"/>
    </source>
</evidence>
<dbReference type="RefSeq" id="WP_166274688.1">
    <property type="nucleotide sequence ID" value="NZ_JTHE03000044.1"/>
</dbReference>
<keyword evidence="12" id="KW-1185">Reference proteome</keyword>
<keyword evidence="5 9" id="KW-1133">Transmembrane helix</keyword>
<dbReference type="EMBL" id="JTHE03000044">
    <property type="protein sequence ID" value="MCM1982735.1"/>
    <property type="molecule type" value="Genomic_DNA"/>
</dbReference>
<accession>A0ABD4T315</accession>
<evidence type="ECO:0000256" key="5">
    <source>
        <dbReference type="ARBA" id="ARBA00022989"/>
    </source>
</evidence>
<comment type="similarity">
    <text evidence="9">Belongs to the TatA/E family.</text>
</comment>
<feature type="transmembrane region" description="Helical" evidence="9">
    <location>
        <begin position="6"/>
        <end position="23"/>
    </location>
</feature>
<comment type="function">
    <text evidence="8">Part of the twin-arginine translocation (Tat) system that transports large folded proteins containing a characteristic twin-arginine motif in their signal peptide across the thylakoid membrane. Involved in delta pH-dependent protein transport required for chloroplast development, especially thylakoid membrane formation. TATC and TATB mediate precursor recognition, whereas TATA facilitates translocation.</text>
</comment>
<dbReference type="NCBIfam" id="NF011429">
    <property type="entry name" value="PRK14857.1"/>
    <property type="match status" value="1"/>
</dbReference>
<evidence type="ECO:0000256" key="6">
    <source>
        <dbReference type="ARBA" id="ARBA00023010"/>
    </source>
</evidence>
<keyword evidence="7 9" id="KW-0472">Membrane</keyword>
<name>A0ABD4T315_9CYAN</name>
<dbReference type="PANTHER" id="PTHR33162">
    <property type="entry name" value="SEC-INDEPENDENT PROTEIN TRANSLOCASE PROTEIN TATA, CHLOROPLASTIC"/>
    <property type="match status" value="1"/>
</dbReference>
<gene>
    <name evidence="9" type="primary">tatA</name>
    <name evidence="11" type="ORF">QQ91_0007850</name>
</gene>
<comment type="function">
    <text evidence="9">Part of the twin-arginine translocation (Tat) system that transports large folded proteins containing a characteristic twin-arginine motif in their signal peptide across membranes. TatA could form the protein-conducting channel of the Tat system.</text>
</comment>
<dbReference type="HAMAP" id="MF_00236">
    <property type="entry name" value="TatA_E"/>
    <property type="match status" value="1"/>
</dbReference>
<dbReference type="AlphaFoldDB" id="A0ABD4T315"/>
<evidence type="ECO:0000256" key="9">
    <source>
        <dbReference type="HAMAP-Rule" id="MF_00236"/>
    </source>
</evidence>
<proteinExistence type="inferred from homology"/>
<protein>
    <recommendedName>
        <fullName evidence="9">Sec-independent protein translocase protein TatA</fullName>
    </recommendedName>
</protein>
<keyword evidence="6 9" id="KW-0811">Translocation</keyword>
<evidence type="ECO:0000313" key="12">
    <source>
        <dbReference type="Proteomes" id="UP000031561"/>
    </source>
</evidence>
<evidence type="ECO:0000256" key="7">
    <source>
        <dbReference type="ARBA" id="ARBA00023136"/>
    </source>
</evidence>
<feature type="compositionally biased region" description="Basic and acidic residues" evidence="10">
    <location>
        <begin position="52"/>
        <end position="78"/>
    </location>
</feature>
<dbReference type="InterPro" id="IPR006312">
    <property type="entry name" value="TatA/E"/>
</dbReference>
<comment type="subcellular location">
    <subcellularLocation>
        <location evidence="9">Cell membrane</location>
        <topology evidence="9">Single-pass membrane protein</topology>
    </subcellularLocation>
    <subcellularLocation>
        <location evidence="1">Membrane</location>
        <topology evidence="1">Single-pass membrane protein</topology>
    </subcellularLocation>
</comment>
<dbReference type="InterPro" id="IPR003369">
    <property type="entry name" value="TatA/B/E"/>
</dbReference>